<evidence type="ECO:0000313" key="4">
    <source>
        <dbReference type="Proteomes" id="UP000012960"/>
    </source>
</evidence>
<dbReference type="EMBL" id="HG996470">
    <property type="protein sequence ID" value="CAG1840120.1"/>
    <property type="molecule type" value="Genomic_DNA"/>
</dbReference>
<dbReference type="EnsemblPlants" id="Ma05_t28150.1">
    <property type="protein sequence ID" value="Ma05_p28150.1"/>
    <property type="gene ID" value="Ma05_g28150"/>
</dbReference>
<evidence type="ECO:0000313" key="3">
    <source>
        <dbReference type="EnsemblPlants" id="Ma05_p28150.1"/>
    </source>
</evidence>
<organism evidence="3 4">
    <name type="scientific">Musa acuminata subsp. malaccensis</name>
    <name type="common">Wild banana</name>
    <name type="synonym">Musa malaccensis</name>
    <dbReference type="NCBI Taxonomy" id="214687"/>
    <lineage>
        <taxon>Eukaryota</taxon>
        <taxon>Viridiplantae</taxon>
        <taxon>Streptophyta</taxon>
        <taxon>Embryophyta</taxon>
        <taxon>Tracheophyta</taxon>
        <taxon>Spermatophyta</taxon>
        <taxon>Magnoliopsida</taxon>
        <taxon>Liliopsida</taxon>
        <taxon>Zingiberales</taxon>
        <taxon>Musaceae</taxon>
        <taxon>Musa</taxon>
    </lineage>
</organism>
<feature type="chain" id="PRO_5033611638" evidence="1">
    <location>
        <begin position="17"/>
        <end position="38"/>
    </location>
</feature>
<feature type="signal peptide" evidence="1">
    <location>
        <begin position="1"/>
        <end position="16"/>
    </location>
</feature>
<evidence type="ECO:0000313" key="2">
    <source>
        <dbReference type="EMBL" id="CAG1840120.1"/>
    </source>
</evidence>
<keyword evidence="4" id="KW-1185">Reference proteome</keyword>
<dbReference type="Proteomes" id="UP000012960">
    <property type="component" value="Unplaced"/>
</dbReference>
<dbReference type="InParanoid" id="A0A804J9E9"/>
<proteinExistence type="predicted"/>
<name>A0A804J9E9_MUSAM</name>
<keyword evidence="1" id="KW-0732">Signal</keyword>
<protein>
    <submittedName>
        <fullName evidence="2">(wild Malaysian banana) hypothetical protein</fullName>
    </submittedName>
</protein>
<dbReference type="AlphaFoldDB" id="A0A804J9E9"/>
<dbReference type="Gramene" id="Ma05_t28150.1">
    <property type="protein sequence ID" value="Ma05_p28150.1"/>
    <property type="gene ID" value="Ma05_g28150"/>
</dbReference>
<gene>
    <name evidence="2" type="ORF">GSMUA_280080.1</name>
</gene>
<reference evidence="2" key="1">
    <citation type="submission" date="2021-03" db="EMBL/GenBank/DDBJ databases">
        <authorList>
            <consortium name="Genoscope - CEA"/>
            <person name="William W."/>
        </authorList>
    </citation>
    <scope>NUCLEOTIDE SEQUENCE</scope>
    <source>
        <strain evidence="2">Doubled-haploid Pahang</strain>
    </source>
</reference>
<sequence length="38" mass="4482">MVFLLLLVLLLKTMCPNKNVRFRWDAVLIGLSMFKQKT</sequence>
<reference evidence="3" key="2">
    <citation type="submission" date="2021-05" db="UniProtKB">
        <authorList>
            <consortium name="EnsemblPlants"/>
        </authorList>
    </citation>
    <scope>IDENTIFICATION</scope>
    <source>
        <strain evidence="3">subsp. malaccensis</strain>
    </source>
</reference>
<accession>A0A804J9E9</accession>
<evidence type="ECO:0000256" key="1">
    <source>
        <dbReference type="SAM" id="SignalP"/>
    </source>
</evidence>